<feature type="domain" description="DAGKc" evidence="1">
    <location>
        <begin position="1"/>
        <end position="104"/>
    </location>
</feature>
<dbReference type="EMBL" id="CP011770">
    <property type="protein sequence ID" value="AKM11490.1"/>
    <property type="molecule type" value="Genomic_DNA"/>
</dbReference>
<keyword evidence="3" id="KW-1185">Reference proteome</keyword>
<dbReference type="KEGG" id="cna:AB433_02940"/>
<protein>
    <recommendedName>
        <fullName evidence="1">DAGKc domain-containing protein</fullName>
    </recommendedName>
</protein>
<dbReference type="InterPro" id="IPR017438">
    <property type="entry name" value="ATP-NAD_kinase_N"/>
</dbReference>
<dbReference type="GO" id="GO:0016301">
    <property type="term" value="F:kinase activity"/>
    <property type="evidence" value="ECO:0007669"/>
    <property type="project" value="InterPro"/>
</dbReference>
<dbReference type="Pfam" id="PF00781">
    <property type="entry name" value="DAGK_cat"/>
    <property type="match status" value="1"/>
</dbReference>
<dbReference type="SUPFAM" id="SSF111331">
    <property type="entry name" value="NAD kinase/diacylglycerol kinase-like"/>
    <property type="match status" value="1"/>
</dbReference>
<dbReference type="Gene3D" id="3.40.50.10330">
    <property type="entry name" value="Probable inorganic polyphosphate/atp-NAD kinase, domain 1"/>
    <property type="match status" value="1"/>
</dbReference>
<proteinExistence type="predicted"/>
<name>A0A0G3XIR1_9SPHN</name>
<dbReference type="InterPro" id="IPR001206">
    <property type="entry name" value="Diacylglycerol_kinase_cat_dom"/>
</dbReference>
<dbReference type="Proteomes" id="UP000035287">
    <property type="component" value="Chromosome"/>
</dbReference>
<dbReference type="AlphaFoldDB" id="A0A0G3XIR1"/>
<evidence type="ECO:0000313" key="2">
    <source>
        <dbReference type="EMBL" id="AKM11490.1"/>
    </source>
</evidence>
<organism evidence="2 3">
    <name type="scientific">Croceicoccus naphthovorans</name>
    <dbReference type="NCBI Taxonomy" id="1348774"/>
    <lineage>
        <taxon>Bacteria</taxon>
        <taxon>Pseudomonadati</taxon>
        <taxon>Pseudomonadota</taxon>
        <taxon>Alphaproteobacteria</taxon>
        <taxon>Sphingomonadales</taxon>
        <taxon>Erythrobacteraceae</taxon>
        <taxon>Croceicoccus</taxon>
    </lineage>
</organism>
<evidence type="ECO:0000313" key="3">
    <source>
        <dbReference type="Proteomes" id="UP000035287"/>
    </source>
</evidence>
<dbReference type="PATRIC" id="fig|1348774.3.peg.618"/>
<evidence type="ECO:0000259" key="1">
    <source>
        <dbReference type="PROSITE" id="PS50146"/>
    </source>
</evidence>
<dbReference type="InterPro" id="IPR016064">
    <property type="entry name" value="NAD/diacylglycerol_kinase_sf"/>
</dbReference>
<dbReference type="PROSITE" id="PS50146">
    <property type="entry name" value="DAGK"/>
    <property type="match status" value="1"/>
</dbReference>
<gene>
    <name evidence="2" type="ORF">AB433_02940</name>
</gene>
<accession>A0A0G3XIR1</accession>
<dbReference type="STRING" id="1348774.AB433_02940"/>
<sequence>MPWGGAGKIAVISNPRSHRNTRQPLTVPDGVVLAEPGTRPELRRTLAKLAQDGVELLIIAGGDGTVRDVLTCGDEVFKGALPDIGVLPCGKTNALAIDLGIADDCGVAEMVDGWRANRITPRPPLLVNRPGDSRPVLGFLFGAGTFVDATQMAQTTHRFGAVNNLAVALSMVAGAISTIMGSDKSPWRAGKRIAIRYGQDAKPRHGAATHSVGHRFLFMASTMHKMPMDLCAFGPTRAGLKTLVVDAPPRRFLRNLIRLLRGRDDERMERDGVHRVDASSIDLEVEGGFVLDGEVFPEGAYVLSEGKPIAFVTP</sequence>
<reference evidence="2 3" key="1">
    <citation type="submission" date="2015-06" db="EMBL/GenBank/DDBJ databases">
        <authorList>
            <person name="Zeng Y."/>
            <person name="Huang Y."/>
        </authorList>
    </citation>
    <scope>NUCLEOTIDE SEQUENCE [LARGE SCALE GENOMIC DNA]</scope>
    <source>
        <strain evidence="2 3">PQ-2</strain>
    </source>
</reference>